<protein>
    <recommendedName>
        <fullName evidence="3">Pseudouridine synthase RsuA/RluA-like domain-containing protein</fullName>
    </recommendedName>
</protein>
<feature type="region of interest" description="Disordered" evidence="2">
    <location>
        <begin position="1"/>
        <end position="21"/>
    </location>
</feature>
<gene>
    <name evidence="4" type="ORF">11M19.21</name>
</gene>
<dbReference type="Gene3D" id="3.30.2350.10">
    <property type="entry name" value="Pseudouridine synthase"/>
    <property type="match status" value="1"/>
</dbReference>
<dbReference type="GO" id="GO:0000455">
    <property type="term" value="P:enzyme-directed rRNA pseudouridine synthesis"/>
    <property type="evidence" value="ECO:0007669"/>
    <property type="project" value="TreeGrafter"/>
</dbReference>
<dbReference type="InterPro" id="IPR020103">
    <property type="entry name" value="PsdUridine_synth_cat_dom_sf"/>
</dbReference>
<sequence>MKRKQQEDDNDDGVEKAVSPVVATTPNTMNTDLLLQSPSKLSQKQDYIFHGGRRHVRPYYFEFISHVGAVKSGRIKVDGEIVPVSYIVKSSQKITHFLHRWLHLLFEISFALNVYTNSKCVKGFRHEPPVMIDDVVILHQEPDVVTVCKPASVPIEGGMVKKRYIAKVIGVFPEDEMIVDANINYNGSEGRSTAEDVNSSGDDKKVKGKPACTKFTRIDTNGTHSLVSCEPVTGRTHQIRVHLQYTGHPIANDPLYLNQHIDNLETYIAKRIDAGERKIVSPDDYVYSSEDFSIDPMCTNCPKLIPQG</sequence>
<name>K4FR53_ARAHA</name>
<dbReference type="InterPro" id="IPR006145">
    <property type="entry name" value="PsdUridine_synth_RsuA/RluA"/>
</dbReference>
<dbReference type="AlphaFoldDB" id="K4FR53"/>
<reference evidence="4" key="1">
    <citation type="journal article" date="2012" name="Genetics">
        <title>Independent FLC Mutations as Causes of Flowering-Time Variation in Arabidopsis thaliana and Capsella rubella.</title>
        <authorList>
            <person name="Guo Y.L."/>
            <person name="Todesco M."/>
            <person name="Hagmann J."/>
            <person name="Das S."/>
            <person name="Weigel D."/>
        </authorList>
    </citation>
    <scope>NUCLEOTIDE SEQUENCE</scope>
</reference>
<keyword evidence="1" id="KW-0694">RNA-binding</keyword>
<dbReference type="GO" id="GO:0003723">
    <property type="term" value="F:RNA binding"/>
    <property type="evidence" value="ECO:0007669"/>
    <property type="project" value="UniProtKB-KW"/>
</dbReference>
<dbReference type="Pfam" id="PF00849">
    <property type="entry name" value="PseudoU_synth_2"/>
    <property type="match status" value="1"/>
</dbReference>
<dbReference type="GO" id="GO:0009982">
    <property type="term" value="F:pseudouridine synthase activity"/>
    <property type="evidence" value="ECO:0007669"/>
    <property type="project" value="InterPro"/>
</dbReference>
<reference evidence="4" key="2">
    <citation type="submission" date="2012-05" db="EMBL/GenBank/DDBJ databases">
        <authorList>
            <person name="Savar N.S."/>
            <person name="Jahanian-Najafabadi A."/>
            <person name="Bouzari S."/>
        </authorList>
    </citation>
    <scope>NUCLEOTIDE SEQUENCE</scope>
</reference>
<dbReference type="PANTHER" id="PTHR21600">
    <property type="entry name" value="MITOCHONDRIAL RNA PSEUDOURIDINE SYNTHASE"/>
    <property type="match status" value="1"/>
</dbReference>
<evidence type="ECO:0000313" key="4">
    <source>
        <dbReference type="EMBL" id="AFJ66176.1"/>
    </source>
</evidence>
<proteinExistence type="predicted"/>
<evidence type="ECO:0000256" key="2">
    <source>
        <dbReference type="SAM" id="MobiDB-lite"/>
    </source>
</evidence>
<dbReference type="PANTHER" id="PTHR21600:SF40">
    <property type="entry name" value="PSEUDOURIDYLATE SYNTHASE RPUSD2"/>
    <property type="match status" value="1"/>
</dbReference>
<accession>K4FR53</accession>
<dbReference type="InterPro" id="IPR050188">
    <property type="entry name" value="RluA_PseudoU_synthase"/>
</dbReference>
<evidence type="ECO:0000256" key="1">
    <source>
        <dbReference type="PROSITE-ProRule" id="PRU00182"/>
    </source>
</evidence>
<dbReference type="SUPFAM" id="SSF55120">
    <property type="entry name" value="Pseudouridine synthase"/>
    <property type="match status" value="1"/>
</dbReference>
<evidence type="ECO:0000259" key="3">
    <source>
        <dbReference type="Pfam" id="PF00849"/>
    </source>
</evidence>
<dbReference type="PROSITE" id="PS50889">
    <property type="entry name" value="S4"/>
    <property type="match status" value="1"/>
</dbReference>
<dbReference type="EMBL" id="JX003246">
    <property type="protein sequence ID" value="AFJ66176.1"/>
    <property type="molecule type" value="Genomic_DNA"/>
</dbReference>
<feature type="domain" description="Pseudouridine synthase RsuA/RluA-like" evidence="3">
    <location>
        <begin position="160"/>
        <end position="244"/>
    </location>
</feature>
<organism evidence="4">
    <name type="scientific">Arabidopsis halleri</name>
    <dbReference type="NCBI Taxonomy" id="81970"/>
    <lineage>
        <taxon>Eukaryota</taxon>
        <taxon>Viridiplantae</taxon>
        <taxon>Streptophyta</taxon>
        <taxon>Embryophyta</taxon>
        <taxon>Tracheophyta</taxon>
        <taxon>Spermatophyta</taxon>
        <taxon>Magnoliopsida</taxon>
        <taxon>eudicotyledons</taxon>
        <taxon>Gunneridae</taxon>
        <taxon>Pentapetalae</taxon>
        <taxon>rosids</taxon>
        <taxon>malvids</taxon>
        <taxon>Brassicales</taxon>
        <taxon>Brassicaceae</taxon>
        <taxon>Camelineae</taxon>
        <taxon>Arabidopsis</taxon>
    </lineage>
</organism>